<name>A0ABX5YUJ4_9PLAN</name>
<dbReference type="RefSeq" id="WP_002644644.1">
    <property type="nucleotide sequence ID" value="NZ_CP042910.1"/>
</dbReference>
<reference evidence="2 3" key="1">
    <citation type="submission" date="2019-08" db="EMBL/GenBank/DDBJ databases">
        <title>Deep-cultivation of Planctomycetes and their phenomic and genomic characterization uncovers novel biology.</title>
        <authorList>
            <person name="Wiegand S."/>
            <person name="Jogler M."/>
            <person name="Boedeker C."/>
            <person name="Pinto D."/>
            <person name="Vollmers J."/>
            <person name="Rivas-Marin E."/>
            <person name="Kohn T."/>
            <person name="Peeters S.H."/>
            <person name="Heuer A."/>
            <person name="Rast P."/>
            <person name="Oberbeckmann S."/>
            <person name="Bunk B."/>
            <person name="Jeske O."/>
            <person name="Meyerdierks A."/>
            <person name="Storesund J.E."/>
            <person name="Kallscheuer N."/>
            <person name="Luecker S."/>
            <person name="Lage O.M."/>
            <person name="Pohl T."/>
            <person name="Merkel B.J."/>
            <person name="Hornburger P."/>
            <person name="Mueller R.-W."/>
            <person name="Bruemmer F."/>
            <person name="Labrenz M."/>
            <person name="Spormann A.M."/>
            <person name="Op den Camp H."/>
            <person name="Overmann J."/>
            <person name="Amann R."/>
            <person name="Jetten M.S.M."/>
            <person name="Mascher T."/>
            <person name="Medema M.H."/>
            <person name="Devos D.P."/>
            <person name="Kaster A.-K."/>
            <person name="Ovreas L."/>
            <person name="Rohde M."/>
            <person name="Galperin M.Y."/>
            <person name="Jogler C."/>
        </authorList>
    </citation>
    <scope>NUCLEOTIDE SEQUENCE [LARGE SCALE GENOMIC DNA]</scope>
    <source>
        <strain evidence="2 3">DSM 8797</strain>
    </source>
</reference>
<organism evidence="2 3">
    <name type="scientific">Gimesia maris</name>
    <dbReference type="NCBI Taxonomy" id="122"/>
    <lineage>
        <taxon>Bacteria</taxon>
        <taxon>Pseudomonadati</taxon>
        <taxon>Planctomycetota</taxon>
        <taxon>Planctomycetia</taxon>
        <taxon>Planctomycetales</taxon>
        <taxon>Planctomycetaceae</taxon>
        <taxon>Gimesia</taxon>
    </lineage>
</organism>
<dbReference type="EMBL" id="CP042910">
    <property type="protein sequence ID" value="QEG19474.1"/>
    <property type="molecule type" value="Genomic_DNA"/>
</dbReference>
<sequence>MTGVATTAIIHCMMAQEVTKMNIDSLPELNDYRGTQVCLVALEQSSSSDKNSGSDPKLQFRKGGNQFKRHLIQ</sequence>
<dbReference type="GeneID" id="98649804"/>
<evidence type="ECO:0000313" key="3">
    <source>
        <dbReference type="Proteomes" id="UP000322887"/>
    </source>
</evidence>
<feature type="region of interest" description="Disordered" evidence="1">
    <location>
        <begin position="44"/>
        <end position="73"/>
    </location>
</feature>
<evidence type="ECO:0000256" key="1">
    <source>
        <dbReference type="SAM" id="MobiDB-lite"/>
    </source>
</evidence>
<feature type="compositionally biased region" description="Low complexity" evidence="1">
    <location>
        <begin position="45"/>
        <end position="54"/>
    </location>
</feature>
<evidence type="ECO:0000313" key="2">
    <source>
        <dbReference type="EMBL" id="QEG19474.1"/>
    </source>
</evidence>
<dbReference type="Proteomes" id="UP000322887">
    <property type="component" value="Chromosome"/>
</dbReference>
<protein>
    <submittedName>
        <fullName evidence="2">Uncharacterized protein</fullName>
    </submittedName>
</protein>
<proteinExistence type="predicted"/>
<keyword evidence="3" id="KW-1185">Reference proteome</keyword>
<gene>
    <name evidence="2" type="ORF">GmarT_53740</name>
</gene>
<accession>A0ABX5YUJ4</accession>